<dbReference type="EMBL" id="FXAW01000003">
    <property type="protein sequence ID" value="SMG27700.1"/>
    <property type="molecule type" value="Genomic_DNA"/>
</dbReference>
<evidence type="ECO:0000256" key="1">
    <source>
        <dbReference type="SAM" id="SignalP"/>
    </source>
</evidence>
<evidence type="ECO:0000313" key="2">
    <source>
        <dbReference type="EMBL" id="SMG27700.1"/>
    </source>
</evidence>
<organism evidence="2 3">
    <name type="scientific">Marivirga sericea</name>
    <dbReference type="NCBI Taxonomy" id="1028"/>
    <lineage>
        <taxon>Bacteria</taxon>
        <taxon>Pseudomonadati</taxon>
        <taxon>Bacteroidota</taxon>
        <taxon>Cytophagia</taxon>
        <taxon>Cytophagales</taxon>
        <taxon>Marivirgaceae</taxon>
        <taxon>Marivirga</taxon>
    </lineage>
</organism>
<evidence type="ECO:0008006" key="4">
    <source>
        <dbReference type="Google" id="ProtNLM"/>
    </source>
</evidence>
<dbReference type="STRING" id="1028.SAMN05661096_01648"/>
<proteinExistence type="predicted"/>
<protein>
    <recommendedName>
        <fullName evidence="4">Outer membrane protein beta-barrel domain-containing protein</fullName>
    </recommendedName>
</protein>
<feature type="signal peptide" evidence="1">
    <location>
        <begin position="1"/>
        <end position="19"/>
    </location>
</feature>
<feature type="chain" id="PRO_5012485423" description="Outer membrane protein beta-barrel domain-containing protein" evidence="1">
    <location>
        <begin position="20"/>
        <end position="292"/>
    </location>
</feature>
<gene>
    <name evidence="2" type="ORF">SAMN05661096_01648</name>
</gene>
<dbReference type="Proteomes" id="UP000193804">
    <property type="component" value="Unassembled WGS sequence"/>
</dbReference>
<reference evidence="3" key="1">
    <citation type="submission" date="2017-04" db="EMBL/GenBank/DDBJ databases">
        <authorList>
            <person name="Varghese N."/>
            <person name="Submissions S."/>
        </authorList>
    </citation>
    <scope>NUCLEOTIDE SEQUENCE [LARGE SCALE GENOMIC DNA]</scope>
    <source>
        <strain evidence="3">DSM 4125</strain>
    </source>
</reference>
<keyword evidence="1" id="KW-0732">Signal</keyword>
<sequence>MLKYICSILLVFSTAFCQAQSVWDKLNKDPFKNSQFYFGFRTGPNYNSVNVINRYSVIKPTNSDDQRVYDKEYQKAQNLGVLYGISFMYQFEQRIVVGVNASVNQVRFRYLQEQPGSSRSVRFIHNHDLNYFDLPVFFRFMFRKVNSRFWDKSSKKPTVPAIIPFAQVGLNFSILMNADKEYSKITTQNGIESREFNKQEDIKSIMAPNTVGVFIGGGARFRVGTFYLTAEANFRQGLNNANNQDARYMNENLQNEAYDIMDDFSFQSFEALIGVIFPLKYLSKKEFMPVEI</sequence>
<accession>A0A1X7JIU5</accession>
<keyword evidence="3" id="KW-1185">Reference proteome</keyword>
<evidence type="ECO:0000313" key="3">
    <source>
        <dbReference type="Proteomes" id="UP000193804"/>
    </source>
</evidence>
<dbReference type="AlphaFoldDB" id="A0A1X7JIU5"/>
<name>A0A1X7JIU5_9BACT</name>